<organism evidence="2 3">
    <name type="scientific">Pseudarthrobacter chlorophenolicus (strain ATCC 700700 / DSM 12829 / CIP 107037 / JCM 12360 / KCTC 9906 / NCIMB 13794 / A6)</name>
    <name type="common">Arthrobacter chlorophenolicus</name>
    <dbReference type="NCBI Taxonomy" id="452863"/>
    <lineage>
        <taxon>Bacteria</taxon>
        <taxon>Bacillati</taxon>
        <taxon>Actinomycetota</taxon>
        <taxon>Actinomycetes</taxon>
        <taxon>Micrococcales</taxon>
        <taxon>Micrococcaceae</taxon>
        <taxon>Pseudarthrobacter</taxon>
    </lineage>
</organism>
<feature type="domain" description="ATP-grasp" evidence="1">
    <location>
        <begin position="78"/>
        <end position="247"/>
    </location>
</feature>
<evidence type="ECO:0000259" key="1">
    <source>
        <dbReference type="Pfam" id="PF18299"/>
    </source>
</evidence>
<evidence type="ECO:0000313" key="3">
    <source>
        <dbReference type="Proteomes" id="UP000002505"/>
    </source>
</evidence>
<dbReference type="EMBL" id="CP001342">
    <property type="protein sequence ID" value="ACL42266.1"/>
    <property type="molecule type" value="Genomic_DNA"/>
</dbReference>
<evidence type="ECO:0000313" key="2">
    <source>
        <dbReference type="EMBL" id="ACL42266.1"/>
    </source>
</evidence>
<reference evidence="2" key="1">
    <citation type="submission" date="2009-01" db="EMBL/GenBank/DDBJ databases">
        <title>Complete sequence of plasmid1 of Arthrobacter chlorophenolicus A6.</title>
        <authorList>
            <consortium name="US DOE Joint Genome Institute"/>
            <person name="Lucas S."/>
            <person name="Copeland A."/>
            <person name="Lapidus A."/>
            <person name="Glavina del Rio T."/>
            <person name="Tice H."/>
            <person name="Bruce D."/>
            <person name="Goodwin L."/>
            <person name="Pitluck S."/>
            <person name="Goltsman E."/>
            <person name="Clum A."/>
            <person name="Larimer F."/>
            <person name="Land M."/>
            <person name="Hauser L."/>
            <person name="Kyrpides N."/>
            <person name="Mikhailova N."/>
            <person name="Jansson J."/>
            <person name="Richardson P."/>
        </authorList>
    </citation>
    <scope>NUCLEOTIDE SEQUENCE [LARGE SCALE GENOMIC DNA]</scope>
    <source>
        <strain evidence="2">A6</strain>
        <plasmid evidence="2">pACHL01</plasmid>
    </source>
</reference>
<name>B8HIL9_PSECP</name>
<sequence>MTYDKLLVVTSARWLADDLRSAGTVDVEHSLGLDAPTLDGTTALWCSGAWATRLLKSGSDHSFLSAGPDWLTRIPKEFLGRDVWACELGDLPYRGTDPKFYKLAEHKHAGIPAGLRIGRGIFQRTAGAAFDFATGYETLHVIGSDPMEYVREYRCFIARGKVTAASFYLATVPGIHDSTVTITWDAYEPARSPDASAAATFAQRVVHAMGADQPPGYSLDVGEDKDGNWSVIEANAAWSSNIYHAPVAGVIESVLAAQEPGNDHWAWRPDGLFLSRARPLPAGTPL</sequence>
<gene>
    <name evidence="2" type="ordered locus">Achl_4315</name>
</gene>
<dbReference type="OrthoDB" id="654524at2"/>
<dbReference type="Proteomes" id="UP000002505">
    <property type="component" value="Plasmid pACHL01"/>
</dbReference>
<dbReference type="HOGENOM" id="CLU_089321_0_0_11"/>
<dbReference type="RefSeq" id="WP_012623283.1">
    <property type="nucleotide sequence ID" value="NC_011879.1"/>
</dbReference>
<proteinExistence type="predicted"/>
<geneLocation type="plasmid" evidence="2 3">
    <name>pACHL01</name>
</geneLocation>
<dbReference type="InterPro" id="IPR041261">
    <property type="entry name" value="R2K_2"/>
</dbReference>
<protein>
    <recommendedName>
        <fullName evidence="1">ATP-grasp domain-containing protein</fullName>
    </recommendedName>
</protein>
<dbReference type="Pfam" id="PF18299">
    <property type="entry name" value="R2K_2"/>
    <property type="match status" value="1"/>
</dbReference>
<accession>B8HIL9</accession>
<dbReference type="AlphaFoldDB" id="B8HIL9"/>
<keyword evidence="3" id="KW-1185">Reference proteome</keyword>
<dbReference type="KEGG" id="ach:Achl_4315"/>
<keyword evidence="2" id="KW-0614">Plasmid</keyword>